<feature type="domain" description="Peptidase S54 rhomboid" evidence="8">
    <location>
        <begin position="57"/>
        <end position="191"/>
    </location>
</feature>
<keyword evidence="3 7" id="KW-0812">Transmembrane</keyword>
<feature type="transmembrane region" description="Helical" evidence="7">
    <location>
        <begin position="150"/>
        <end position="167"/>
    </location>
</feature>
<dbReference type="PANTHER" id="PTHR43731:SF14">
    <property type="entry name" value="PRESENILIN-ASSOCIATED RHOMBOID-LIKE PROTEIN, MITOCHONDRIAL"/>
    <property type="match status" value="1"/>
</dbReference>
<accession>A0ABV2JM40</accession>
<evidence type="ECO:0000256" key="5">
    <source>
        <dbReference type="ARBA" id="ARBA00022989"/>
    </source>
</evidence>
<dbReference type="SUPFAM" id="SSF144091">
    <property type="entry name" value="Rhomboid-like"/>
    <property type="match status" value="1"/>
</dbReference>
<dbReference type="Gene3D" id="1.20.1540.10">
    <property type="entry name" value="Rhomboid-like"/>
    <property type="match status" value="1"/>
</dbReference>
<evidence type="ECO:0000256" key="2">
    <source>
        <dbReference type="ARBA" id="ARBA00009045"/>
    </source>
</evidence>
<feature type="transmembrane region" description="Helical" evidence="7">
    <location>
        <begin position="119"/>
        <end position="138"/>
    </location>
</feature>
<evidence type="ECO:0000256" key="7">
    <source>
        <dbReference type="SAM" id="Phobius"/>
    </source>
</evidence>
<evidence type="ECO:0000313" key="10">
    <source>
        <dbReference type="Proteomes" id="UP001549055"/>
    </source>
</evidence>
<dbReference type="GO" id="GO:0008233">
    <property type="term" value="F:peptidase activity"/>
    <property type="evidence" value="ECO:0007669"/>
    <property type="project" value="UniProtKB-KW"/>
</dbReference>
<dbReference type="InterPro" id="IPR035952">
    <property type="entry name" value="Rhomboid-like_sf"/>
</dbReference>
<evidence type="ECO:0000256" key="1">
    <source>
        <dbReference type="ARBA" id="ARBA00004141"/>
    </source>
</evidence>
<dbReference type="GO" id="GO:0006508">
    <property type="term" value="P:proteolysis"/>
    <property type="evidence" value="ECO:0007669"/>
    <property type="project" value="UniProtKB-KW"/>
</dbReference>
<gene>
    <name evidence="9" type="ORF">ABID27_001636</name>
</gene>
<keyword evidence="5 7" id="KW-1133">Transmembrane helix</keyword>
<name>A0ABV2JM40_9STRE</name>
<evidence type="ECO:0000256" key="4">
    <source>
        <dbReference type="ARBA" id="ARBA00022801"/>
    </source>
</evidence>
<dbReference type="PANTHER" id="PTHR43731">
    <property type="entry name" value="RHOMBOID PROTEASE"/>
    <property type="match status" value="1"/>
</dbReference>
<feature type="transmembrane region" description="Helical" evidence="7">
    <location>
        <begin position="205"/>
        <end position="223"/>
    </location>
</feature>
<keyword evidence="4" id="KW-0378">Hydrolase</keyword>
<feature type="transmembrane region" description="Helical" evidence="7">
    <location>
        <begin position="95"/>
        <end position="113"/>
    </location>
</feature>
<dbReference type="InterPro" id="IPR022764">
    <property type="entry name" value="Peptidase_S54_rhomboid_dom"/>
</dbReference>
<feature type="transmembrane region" description="Helical" evidence="7">
    <location>
        <begin position="173"/>
        <end position="193"/>
    </location>
</feature>
<keyword evidence="6 7" id="KW-0472">Membrane</keyword>
<sequence length="224" mass="24816">MGQVFKKEYPITNSLLAITTAVFLAMQIFRFGQATSAQTIFDFGGLLGLAVEQDITQIWRLVTPIFVHIGWEHFLFNSFTLLIFGYQVEDIFGSWRFLALYLLSGLLGNVFILCFTPTVVAAGASTSLFGLFGVMAVLRYQSRSAYVRFLGQRYVGLLIANLIVTAITPNISVAGHIGGLVGGVLCAFILVLPREPWLFTKQQRWLAAGGYILLTGFLLFWGIK</sequence>
<keyword evidence="9" id="KW-0645">Protease</keyword>
<evidence type="ECO:0000256" key="3">
    <source>
        <dbReference type="ARBA" id="ARBA00022692"/>
    </source>
</evidence>
<comment type="subcellular location">
    <subcellularLocation>
        <location evidence="1">Membrane</location>
        <topology evidence="1">Multi-pass membrane protein</topology>
    </subcellularLocation>
</comment>
<evidence type="ECO:0000256" key="6">
    <source>
        <dbReference type="ARBA" id="ARBA00023136"/>
    </source>
</evidence>
<evidence type="ECO:0000259" key="8">
    <source>
        <dbReference type="Pfam" id="PF01694"/>
    </source>
</evidence>
<keyword evidence="10" id="KW-1185">Reference proteome</keyword>
<comment type="similarity">
    <text evidence="2">Belongs to the peptidase S54 family.</text>
</comment>
<evidence type="ECO:0000313" key="9">
    <source>
        <dbReference type="EMBL" id="MET3644993.1"/>
    </source>
</evidence>
<dbReference type="Proteomes" id="UP001549055">
    <property type="component" value="Unassembled WGS sequence"/>
</dbReference>
<comment type="caution">
    <text evidence="9">The sequence shown here is derived from an EMBL/GenBank/DDBJ whole genome shotgun (WGS) entry which is preliminary data.</text>
</comment>
<dbReference type="Pfam" id="PF01694">
    <property type="entry name" value="Rhomboid"/>
    <property type="match status" value="1"/>
</dbReference>
<dbReference type="InterPro" id="IPR050925">
    <property type="entry name" value="Rhomboid_protease_S54"/>
</dbReference>
<dbReference type="EMBL" id="JBEPMK010000006">
    <property type="protein sequence ID" value="MET3644993.1"/>
    <property type="molecule type" value="Genomic_DNA"/>
</dbReference>
<dbReference type="RefSeq" id="WP_354281464.1">
    <property type="nucleotide sequence ID" value="NZ_JBEPMK010000006.1"/>
</dbReference>
<organism evidence="9 10">
    <name type="scientific">Streptococcus gallinaceus</name>
    <dbReference type="NCBI Taxonomy" id="165758"/>
    <lineage>
        <taxon>Bacteria</taxon>
        <taxon>Bacillati</taxon>
        <taxon>Bacillota</taxon>
        <taxon>Bacilli</taxon>
        <taxon>Lactobacillales</taxon>
        <taxon>Streptococcaceae</taxon>
        <taxon>Streptococcus</taxon>
    </lineage>
</organism>
<reference evidence="9 10" key="1">
    <citation type="submission" date="2024-06" db="EMBL/GenBank/DDBJ databases">
        <title>Genomic Encyclopedia of Type Strains, Phase IV (KMG-IV): sequencing the most valuable type-strain genomes for metagenomic binning, comparative biology and taxonomic classification.</title>
        <authorList>
            <person name="Goeker M."/>
        </authorList>
    </citation>
    <scope>NUCLEOTIDE SEQUENCE [LARGE SCALE GENOMIC DNA]</scope>
    <source>
        <strain evidence="9 10">DSM 15349</strain>
    </source>
</reference>
<proteinExistence type="inferred from homology"/>
<feature type="transmembrane region" description="Helical" evidence="7">
    <location>
        <begin position="61"/>
        <end position="83"/>
    </location>
</feature>
<protein>
    <submittedName>
        <fullName evidence="9">Membrane associated rhomboid family serine protease</fullName>
    </submittedName>
</protein>